<dbReference type="AlphaFoldDB" id="A0A067M5M1"/>
<proteinExistence type="predicted"/>
<organism evidence="2 3">
    <name type="scientific">Botryobasidium botryosum (strain FD-172 SS1)</name>
    <dbReference type="NCBI Taxonomy" id="930990"/>
    <lineage>
        <taxon>Eukaryota</taxon>
        <taxon>Fungi</taxon>
        <taxon>Dikarya</taxon>
        <taxon>Basidiomycota</taxon>
        <taxon>Agaricomycotina</taxon>
        <taxon>Agaricomycetes</taxon>
        <taxon>Cantharellales</taxon>
        <taxon>Botryobasidiaceae</taxon>
        <taxon>Botryobasidium</taxon>
    </lineage>
</organism>
<dbReference type="HOGENOM" id="CLU_1348725_0_0_1"/>
<gene>
    <name evidence="2" type="ORF">BOTBODRAFT_190276</name>
</gene>
<dbReference type="InParanoid" id="A0A067M5M1"/>
<accession>A0A067M5M1</accession>
<keyword evidence="3" id="KW-1185">Reference proteome</keyword>
<sequence>MYESSPPVYEASQSTEACGVYTSPRPEAEDTEGGTVARPMELSYGISQWPVFHIGNCGPSTNVVPTAHLRRHRDAPCSRRVFRPWLCHFHQEGNGHSREMRMDECSRRGRHSAAAITSRKTAIAKTPVVSQKARGIGRRNGAKKAIVAWNAGPGAKDPANAVVWSTGGQGLSAWNNPYLAFIRPVRATPPRPFVSRIHPATPL</sequence>
<reference evidence="3" key="1">
    <citation type="journal article" date="2014" name="Proc. Natl. Acad. Sci. U.S.A.">
        <title>Extensive sampling of basidiomycete genomes demonstrates inadequacy of the white-rot/brown-rot paradigm for wood decay fungi.</title>
        <authorList>
            <person name="Riley R."/>
            <person name="Salamov A.A."/>
            <person name="Brown D.W."/>
            <person name="Nagy L.G."/>
            <person name="Floudas D."/>
            <person name="Held B.W."/>
            <person name="Levasseur A."/>
            <person name="Lombard V."/>
            <person name="Morin E."/>
            <person name="Otillar R."/>
            <person name="Lindquist E.A."/>
            <person name="Sun H."/>
            <person name="LaButti K.M."/>
            <person name="Schmutz J."/>
            <person name="Jabbour D."/>
            <person name="Luo H."/>
            <person name="Baker S.E."/>
            <person name="Pisabarro A.G."/>
            <person name="Walton J.D."/>
            <person name="Blanchette R.A."/>
            <person name="Henrissat B."/>
            <person name="Martin F."/>
            <person name="Cullen D."/>
            <person name="Hibbett D.S."/>
            <person name="Grigoriev I.V."/>
        </authorList>
    </citation>
    <scope>NUCLEOTIDE SEQUENCE [LARGE SCALE GENOMIC DNA]</scope>
    <source>
        <strain evidence="3">FD-172 SS1</strain>
    </source>
</reference>
<feature type="region of interest" description="Disordered" evidence="1">
    <location>
        <begin position="1"/>
        <end position="34"/>
    </location>
</feature>
<name>A0A067M5M1_BOTB1</name>
<protein>
    <submittedName>
        <fullName evidence="2">Uncharacterized protein</fullName>
    </submittedName>
</protein>
<evidence type="ECO:0000256" key="1">
    <source>
        <dbReference type="SAM" id="MobiDB-lite"/>
    </source>
</evidence>
<evidence type="ECO:0000313" key="2">
    <source>
        <dbReference type="EMBL" id="KDQ10819.1"/>
    </source>
</evidence>
<evidence type="ECO:0000313" key="3">
    <source>
        <dbReference type="Proteomes" id="UP000027195"/>
    </source>
</evidence>
<dbReference type="EMBL" id="KL198064">
    <property type="protein sequence ID" value="KDQ10819.1"/>
    <property type="molecule type" value="Genomic_DNA"/>
</dbReference>
<dbReference type="Proteomes" id="UP000027195">
    <property type="component" value="Unassembled WGS sequence"/>
</dbReference>